<protein>
    <recommendedName>
        <fullName evidence="1">VOC domain-containing protein</fullName>
    </recommendedName>
</protein>
<dbReference type="Proteomes" id="UP000317303">
    <property type="component" value="Unassembled WGS sequence"/>
</dbReference>
<dbReference type="PANTHER" id="PTHR35908">
    <property type="entry name" value="HYPOTHETICAL FUSION PROTEIN"/>
    <property type="match status" value="1"/>
</dbReference>
<dbReference type="PROSITE" id="PS51819">
    <property type="entry name" value="VOC"/>
    <property type="match status" value="1"/>
</dbReference>
<dbReference type="AlphaFoldDB" id="A0A660CGW8"/>
<comment type="caution">
    <text evidence="2">The sequence shown here is derived from an EMBL/GenBank/DDBJ whole genome shotgun (WGS) entry which is preliminary data.</text>
</comment>
<gene>
    <name evidence="2" type="ORF">JD82_02007</name>
</gene>
<dbReference type="CDD" id="cd06587">
    <property type="entry name" value="VOC"/>
    <property type="match status" value="1"/>
</dbReference>
<dbReference type="InterPro" id="IPR041581">
    <property type="entry name" value="Glyoxalase_6"/>
</dbReference>
<dbReference type="Pfam" id="PF18029">
    <property type="entry name" value="Glyoxalase_6"/>
    <property type="match status" value="2"/>
</dbReference>
<dbReference type="SUPFAM" id="SSF54593">
    <property type="entry name" value="Glyoxalase/Bleomycin resistance protein/Dihydroxybiphenyl dioxygenase"/>
    <property type="match status" value="2"/>
</dbReference>
<dbReference type="Gene3D" id="3.10.180.10">
    <property type="entry name" value="2,3-Dihydroxybiphenyl 1,2-Dioxygenase, domain 1"/>
    <property type="match status" value="2"/>
</dbReference>
<keyword evidence="3" id="KW-1185">Reference proteome</keyword>
<dbReference type="RefSeq" id="WP_030531039.1">
    <property type="nucleotide sequence ID" value="NZ_JOIJ01000003.1"/>
</dbReference>
<name>A0A660CGW8_9PSEU</name>
<evidence type="ECO:0000313" key="2">
    <source>
        <dbReference type="EMBL" id="TWH20165.1"/>
    </source>
</evidence>
<organism evidence="2 3">
    <name type="scientific">Prauserella rugosa</name>
    <dbReference type="NCBI Taxonomy" id="43354"/>
    <lineage>
        <taxon>Bacteria</taxon>
        <taxon>Bacillati</taxon>
        <taxon>Actinomycetota</taxon>
        <taxon>Actinomycetes</taxon>
        <taxon>Pseudonocardiales</taxon>
        <taxon>Pseudonocardiaceae</taxon>
        <taxon>Prauserella</taxon>
    </lineage>
</organism>
<evidence type="ECO:0000259" key="1">
    <source>
        <dbReference type="PROSITE" id="PS51819"/>
    </source>
</evidence>
<dbReference type="PANTHER" id="PTHR35908:SF1">
    <property type="entry name" value="CONSERVED PROTEIN"/>
    <property type="match status" value="1"/>
</dbReference>
<accession>A0A660CGW8</accession>
<reference evidence="2 3" key="1">
    <citation type="submission" date="2019-07" db="EMBL/GenBank/DDBJ databases">
        <title>R&amp;d 2014.</title>
        <authorList>
            <person name="Klenk H.-P."/>
        </authorList>
    </citation>
    <scope>NUCLEOTIDE SEQUENCE [LARGE SCALE GENOMIC DNA]</scope>
    <source>
        <strain evidence="2 3">DSM 43194</strain>
    </source>
</reference>
<dbReference type="InterPro" id="IPR029068">
    <property type="entry name" value="Glyas_Bleomycin-R_OHBP_Dase"/>
</dbReference>
<proteinExistence type="predicted"/>
<sequence>MSGLAGVALESERPRDTAAFWSALLGGTRSRSRNGDELVHLDSGLSLWLLPSSAPKTAKNRIHLDLAGGADARDQAAVVDRAVRLGAVHADIGQNDGPRPVPWVVLADPAGNEFCVLEPRSEYADTGSLAAVVIDVADPHGLGRFWSAAIGWPVVREHPEYVSLRRPDGRGEWLELLRAAEPDDPARPSPRCRLELAVPDGPAGLTDEAERLTGLGAVRRGAGRLTDPEGGLIELVSTS</sequence>
<dbReference type="OrthoDB" id="3212826at2"/>
<feature type="domain" description="VOC" evidence="1">
    <location>
        <begin position="3"/>
        <end position="119"/>
    </location>
</feature>
<evidence type="ECO:0000313" key="3">
    <source>
        <dbReference type="Proteomes" id="UP000317303"/>
    </source>
</evidence>
<dbReference type="EMBL" id="VLJV01000001">
    <property type="protein sequence ID" value="TWH20165.1"/>
    <property type="molecule type" value="Genomic_DNA"/>
</dbReference>
<dbReference type="InterPro" id="IPR037523">
    <property type="entry name" value="VOC_core"/>
</dbReference>